<evidence type="ECO:0000256" key="6">
    <source>
        <dbReference type="ARBA" id="ARBA00022989"/>
    </source>
</evidence>
<feature type="transmembrane region" description="Helical" evidence="8">
    <location>
        <begin position="96"/>
        <end position="120"/>
    </location>
</feature>
<evidence type="ECO:0000259" key="9">
    <source>
        <dbReference type="Pfam" id="PF12832"/>
    </source>
</evidence>
<feature type="transmembrane region" description="Helical" evidence="8">
    <location>
        <begin position="344"/>
        <end position="363"/>
    </location>
</feature>
<keyword evidence="7 8" id="KW-0472">Membrane</keyword>
<dbReference type="GO" id="GO:0015528">
    <property type="term" value="F:lactose:proton symporter activity"/>
    <property type="evidence" value="ECO:0007669"/>
    <property type="project" value="TreeGrafter"/>
</dbReference>
<dbReference type="SUPFAM" id="SSF103473">
    <property type="entry name" value="MFS general substrate transporter"/>
    <property type="match status" value="1"/>
</dbReference>
<dbReference type="PANTHER" id="PTHR23522:SF10">
    <property type="entry name" value="3-PHENYLPROPIONIC ACID TRANSPORTER-RELATED"/>
    <property type="match status" value="1"/>
</dbReference>
<dbReference type="PIRSF" id="PIRSF004925">
    <property type="entry name" value="HcaT"/>
    <property type="match status" value="1"/>
</dbReference>
<name>A0A0S4XNM5_9BACT</name>
<comment type="subcellular location">
    <subcellularLocation>
        <location evidence="1">Cell inner membrane</location>
        <topology evidence="1">Multi-pass membrane protein</topology>
    </subcellularLocation>
</comment>
<dbReference type="EMBL" id="FAXN01000051">
    <property type="protein sequence ID" value="CUV65899.1"/>
    <property type="molecule type" value="Genomic_DNA"/>
</dbReference>
<dbReference type="InterPro" id="IPR026032">
    <property type="entry name" value="HcaT-like"/>
</dbReference>
<feature type="transmembrane region" description="Helical" evidence="8">
    <location>
        <begin position="71"/>
        <end position="90"/>
    </location>
</feature>
<sequence length="371" mass="42697">MTNNKQTIWLLRGYYFFYFAMIGVYVVFMPKILTDLGYKPYEVGIIYASAPMMRFLMPFIFKYFLELTYKVFVASLIFSVFSIWLFYITIDGFWGYLFSNIFFGGAMGISLPYIEAYVLSLLPKSSYGKTRLWGSIGFMVIVLVLGEILNSPNIGLFSLGLTAFLTLFFGISATLHNYKKKKEIKENSSGFSLLKYKYLWISLFLMQISFGGFYNFFTIYETSHGLSLELTSYLWSFGVMCEIVMLYFQGPLLHKNLLTIIKFATLITIIRWFMLYLYPASTIMAFASQSLHAFSFALYHTAVISYIFHLYSQKKLAQQFYLGISFGLGGSIGAMSAGYFYGEYLFLIESFLALIAFLSLFGIKEKNEKTI</sequence>
<dbReference type="InterPro" id="IPR024989">
    <property type="entry name" value="MFS_assoc_dom"/>
</dbReference>
<feature type="transmembrane region" description="Helical" evidence="8">
    <location>
        <begin position="232"/>
        <end position="248"/>
    </location>
</feature>
<reference evidence="10" key="1">
    <citation type="submission" date="2015-11" db="EMBL/GenBank/DDBJ databases">
        <authorList>
            <person name="Zhang Y."/>
            <person name="Guo Z."/>
        </authorList>
    </citation>
    <scope>NUCLEOTIDE SEQUENCE</scope>
    <source>
        <strain evidence="10">BN30871</strain>
    </source>
</reference>
<feature type="transmembrane region" description="Helical" evidence="8">
    <location>
        <begin position="198"/>
        <end position="220"/>
    </location>
</feature>
<protein>
    <submittedName>
        <fullName evidence="10">3-phenylpropionic acid transporter</fullName>
    </submittedName>
</protein>
<dbReference type="PANTHER" id="PTHR23522">
    <property type="entry name" value="BLL5896 PROTEIN"/>
    <property type="match status" value="1"/>
</dbReference>
<feature type="transmembrane region" description="Helical" evidence="8">
    <location>
        <begin position="320"/>
        <end position="338"/>
    </location>
</feature>
<feature type="domain" description="Major facilitator superfamily associated" evidence="9">
    <location>
        <begin position="9"/>
        <end position="343"/>
    </location>
</feature>
<accession>A0A0S4XNM5</accession>
<dbReference type="InterPro" id="IPR036259">
    <property type="entry name" value="MFS_trans_sf"/>
</dbReference>
<dbReference type="Gene3D" id="1.20.1250.20">
    <property type="entry name" value="MFS general substrate transporter like domains"/>
    <property type="match status" value="2"/>
</dbReference>
<feature type="transmembrane region" description="Helical" evidence="8">
    <location>
        <begin position="45"/>
        <end position="64"/>
    </location>
</feature>
<dbReference type="GO" id="GO:0005886">
    <property type="term" value="C:plasma membrane"/>
    <property type="evidence" value="ECO:0007669"/>
    <property type="project" value="UniProtKB-SubCell"/>
</dbReference>
<evidence type="ECO:0000256" key="8">
    <source>
        <dbReference type="SAM" id="Phobius"/>
    </source>
</evidence>
<keyword evidence="5 8" id="KW-0812">Transmembrane</keyword>
<feature type="transmembrane region" description="Helical" evidence="8">
    <location>
        <begin position="290"/>
        <end position="308"/>
    </location>
</feature>
<evidence type="ECO:0000256" key="3">
    <source>
        <dbReference type="ARBA" id="ARBA00022475"/>
    </source>
</evidence>
<feature type="transmembrane region" description="Helical" evidence="8">
    <location>
        <begin position="12"/>
        <end position="33"/>
    </location>
</feature>
<keyword evidence="3" id="KW-1003">Cell membrane</keyword>
<dbReference type="AlphaFoldDB" id="A0A0S4XNM5"/>
<organism evidence="10">
    <name type="scientific">Sulfurovum sp. enrichment culture clone C5</name>
    <dbReference type="NCBI Taxonomy" id="497650"/>
    <lineage>
        <taxon>Bacteria</taxon>
        <taxon>Pseudomonadati</taxon>
        <taxon>Campylobacterota</taxon>
        <taxon>Epsilonproteobacteria</taxon>
        <taxon>Campylobacterales</taxon>
        <taxon>Sulfurovaceae</taxon>
        <taxon>Sulfurovum</taxon>
        <taxon>environmental samples</taxon>
    </lineage>
</organism>
<proteinExistence type="predicted"/>
<feature type="transmembrane region" description="Helical" evidence="8">
    <location>
        <begin position="260"/>
        <end position="278"/>
    </location>
</feature>
<evidence type="ECO:0000256" key="2">
    <source>
        <dbReference type="ARBA" id="ARBA00022448"/>
    </source>
</evidence>
<keyword evidence="6 8" id="KW-1133">Transmembrane helix</keyword>
<feature type="transmembrane region" description="Helical" evidence="8">
    <location>
        <begin position="132"/>
        <end position="149"/>
    </location>
</feature>
<evidence type="ECO:0000256" key="4">
    <source>
        <dbReference type="ARBA" id="ARBA00022519"/>
    </source>
</evidence>
<evidence type="ECO:0000256" key="1">
    <source>
        <dbReference type="ARBA" id="ARBA00004429"/>
    </source>
</evidence>
<feature type="transmembrane region" description="Helical" evidence="8">
    <location>
        <begin position="155"/>
        <end position="178"/>
    </location>
</feature>
<keyword evidence="4" id="KW-0997">Cell inner membrane</keyword>
<evidence type="ECO:0000313" key="10">
    <source>
        <dbReference type="EMBL" id="CUV65899.1"/>
    </source>
</evidence>
<evidence type="ECO:0000256" key="7">
    <source>
        <dbReference type="ARBA" id="ARBA00023136"/>
    </source>
</evidence>
<evidence type="ECO:0000256" key="5">
    <source>
        <dbReference type="ARBA" id="ARBA00022692"/>
    </source>
</evidence>
<gene>
    <name evidence="10" type="ORF">BN3087_50006</name>
</gene>
<dbReference type="GO" id="GO:0030395">
    <property type="term" value="F:lactose binding"/>
    <property type="evidence" value="ECO:0007669"/>
    <property type="project" value="TreeGrafter"/>
</dbReference>
<keyword evidence="2" id="KW-0813">Transport</keyword>
<dbReference type="Pfam" id="PF12832">
    <property type="entry name" value="MFS_1_like"/>
    <property type="match status" value="1"/>
</dbReference>